<dbReference type="Proteomes" id="UP000053586">
    <property type="component" value="Unassembled WGS sequence"/>
</dbReference>
<dbReference type="Pfam" id="PF04264">
    <property type="entry name" value="YceI"/>
    <property type="match status" value="1"/>
</dbReference>
<accession>H5T7W7</accession>
<dbReference type="STRING" id="56804.BAE46_10220"/>
<name>H5T7W7_9ALTE</name>
<gene>
    <name evidence="2" type="ORF">GPUN_0241</name>
</gene>
<reference evidence="2 3" key="1">
    <citation type="journal article" date="2012" name="J. Bacteriol.">
        <title>Genome sequence of proteorhodopsin-containing sea ice bacterium Glaciecola punicea ACAM 611T.</title>
        <authorList>
            <person name="Qin Q.-L."/>
            <person name="Xie B.-B."/>
            <person name="Shu Y.-L."/>
            <person name="Rong J.-C."/>
            <person name="Zhao D.-L."/>
            <person name="Zhang X.-Y."/>
            <person name="Chen X.-L."/>
            <person name="Zhou B.-C."/>
            <person name="Zhanga Y.-Z."/>
        </authorList>
    </citation>
    <scope>NUCLEOTIDE SEQUENCE [LARGE SCALE GENOMIC DNA]</scope>
    <source>
        <strain evidence="2 3">ACAM 611</strain>
    </source>
</reference>
<reference evidence="2 3" key="2">
    <citation type="journal article" date="2017" name="Antonie Van Leeuwenhoek">
        <title>Rhizobium rhizosphaerae sp. nov., a novel species isolated from rice rhizosphere.</title>
        <authorList>
            <person name="Zhao J.J."/>
            <person name="Zhang J."/>
            <person name="Zhang R.J."/>
            <person name="Zhang C.W."/>
            <person name="Yin H.Q."/>
            <person name="Zhang X.X."/>
        </authorList>
    </citation>
    <scope>NUCLEOTIDE SEQUENCE [LARGE SCALE GENOMIC DNA]</scope>
    <source>
        <strain evidence="2 3">ACAM 611</strain>
    </source>
</reference>
<feature type="domain" description="Lipid/polyisoprenoid-binding YceI-like" evidence="1">
    <location>
        <begin position="33"/>
        <end position="186"/>
    </location>
</feature>
<keyword evidence="3" id="KW-1185">Reference proteome</keyword>
<dbReference type="RefSeq" id="WP_006002596.1">
    <property type="nucleotide sequence ID" value="NZ_BAET01000004.1"/>
</dbReference>
<dbReference type="PANTHER" id="PTHR34406:SF1">
    <property type="entry name" value="PROTEIN YCEI"/>
    <property type="match status" value="1"/>
</dbReference>
<comment type="caution">
    <text evidence="2">The sequence shown here is derived from an EMBL/GenBank/DDBJ whole genome shotgun (WGS) entry which is preliminary data.</text>
</comment>
<evidence type="ECO:0000313" key="2">
    <source>
        <dbReference type="EMBL" id="GAB54394.1"/>
    </source>
</evidence>
<dbReference type="EMBL" id="BAET01000004">
    <property type="protein sequence ID" value="GAB54394.1"/>
    <property type="molecule type" value="Genomic_DNA"/>
</dbReference>
<proteinExistence type="predicted"/>
<dbReference type="OrthoDB" id="1247465at2"/>
<organism evidence="2 3">
    <name type="scientific">Glaciecola punicea ACAM 611</name>
    <dbReference type="NCBI Taxonomy" id="1121923"/>
    <lineage>
        <taxon>Bacteria</taxon>
        <taxon>Pseudomonadati</taxon>
        <taxon>Pseudomonadota</taxon>
        <taxon>Gammaproteobacteria</taxon>
        <taxon>Alteromonadales</taxon>
        <taxon>Alteromonadaceae</taxon>
        <taxon>Glaciecola</taxon>
    </lineage>
</organism>
<dbReference type="SMART" id="SM00867">
    <property type="entry name" value="YceI"/>
    <property type="match status" value="1"/>
</dbReference>
<protein>
    <recommendedName>
        <fullName evidence="1">Lipid/polyisoprenoid-binding YceI-like domain-containing protein</fullName>
    </recommendedName>
</protein>
<dbReference type="PANTHER" id="PTHR34406">
    <property type="entry name" value="PROTEIN YCEI"/>
    <property type="match status" value="1"/>
</dbReference>
<sequence length="186" mass="20574">MMNALVGKLTRLRYAGLFVALCIVSASVYALNTYTVDNKGSKVGFSGEHVGMKFSGVFEKWQADLVLPPHSNPSITASFDLRSAKTGDFTYDTALLEGDWFDVKNHPQGSFVSDSVEMIDGGFKVSGQLTLRGFSKTQTFFLKQTGNKLSANFAINRLDYRIGYDSDPEAEWVGQDIMMILDLETQ</sequence>
<evidence type="ECO:0000259" key="1">
    <source>
        <dbReference type="SMART" id="SM00867"/>
    </source>
</evidence>
<dbReference type="InterPro" id="IPR007372">
    <property type="entry name" value="Lipid/polyisoprenoid-bd_YceI"/>
</dbReference>
<evidence type="ECO:0000313" key="3">
    <source>
        <dbReference type="Proteomes" id="UP000053586"/>
    </source>
</evidence>
<dbReference type="InterPro" id="IPR036761">
    <property type="entry name" value="TTHA0802/YceI-like_sf"/>
</dbReference>
<dbReference type="AlphaFoldDB" id="H5T7W7"/>
<dbReference type="eggNOG" id="COG2353">
    <property type="taxonomic scope" value="Bacteria"/>
</dbReference>
<dbReference type="SUPFAM" id="SSF101874">
    <property type="entry name" value="YceI-like"/>
    <property type="match status" value="1"/>
</dbReference>
<dbReference type="Gene3D" id="2.40.128.110">
    <property type="entry name" value="Lipid/polyisoprenoid-binding, YceI-like"/>
    <property type="match status" value="1"/>
</dbReference>